<name>A0A7C8BP18_9MICO</name>
<evidence type="ECO:0000313" key="4">
    <source>
        <dbReference type="Proteomes" id="UP000481339"/>
    </source>
</evidence>
<sequence length="102" mass="11313">MSQPQSEAARVVGRRISEHRRAARISQMELGELAGVHFTNLGRIERGLANPTLTTLVKIAVALDIDPAELVTGLGADDLPETEPPFRVRDFVRMREHAQRSD</sequence>
<organism evidence="3 4">
    <name type="scientific">Pseudoclavibacter caeni</name>
    <dbReference type="NCBI Taxonomy" id="908846"/>
    <lineage>
        <taxon>Bacteria</taxon>
        <taxon>Bacillati</taxon>
        <taxon>Actinomycetota</taxon>
        <taxon>Actinomycetes</taxon>
        <taxon>Micrococcales</taxon>
        <taxon>Microbacteriaceae</taxon>
        <taxon>Pseudoclavibacter</taxon>
    </lineage>
</organism>
<evidence type="ECO:0000259" key="2">
    <source>
        <dbReference type="PROSITE" id="PS50943"/>
    </source>
</evidence>
<dbReference type="InterPro" id="IPR001387">
    <property type="entry name" value="Cro/C1-type_HTH"/>
</dbReference>
<comment type="caution">
    <text evidence="3">The sequence shown here is derived from an EMBL/GenBank/DDBJ whole genome shotgun (WGS) entry which is preliminary data.</text>
</comment>
<dbReference type="InterPro" id="IPR010982">
    <property type="entry name" value="Lambda_DNA-bd_dom_sf"/>
</dbReference>
<dbReference type="RefSeq" id="WP_158036800.1">
    <property type="nucleotide sequence ID" value="NZ_BAAAZV010000001.1"/>
</dbReference>
<dbReference type="InterPro" id="IPR050807">
    <property type="entry name" value="TransReg_Diox_bact_type"/>
</dbReference>
<proteinExistence type="predicted"/>
<dbReference type="GO" id="GO:0003677">
    <property type="term" value="F:DNA binding"/>
    <property type="evidence" value="ECO:0007669"/>
    <property type="project" value="UniProtKB-KW"/>
</dbReference>
<keyword evidence="1" id="KW-0238">DNA-binding</keyword>
<dbReference type="AlphaFoldDB" id="A0A7C8BP18"/>
<evidence type="ECO:0000256" key="1">
    <source>
        <dbReference type="ARBA" id="ARBA00023125"/>
    </source>
</evidence>
<dbReference type="GO" id="GO:0005829">
    <property type="term" value="C:cytosol"/>
    <property type="evidence" value="ECO:0007669"/>
    <property type="project" value="TreeGrafter"/>
</dbReference>
<dbReference type="Proteomes" id="UP000481339">
    <property type="component" value="Unassembled WGS sequence"/>
</dbReference>
<dbReference type="PANTHER" id="PTHR46797">
    <property type="entry name" value="HTH-TYPE TRANSCRIPTIONAL REGULATOR"/>
    <property type="match status" value="1"/>
</dbReference>
<dbReference type="CDD" id="cd00093">
    <property type="entry name" value="HTH_XRE"/>
    <property type="match status" value="1"/>
</dbReference>
<protein>
    <submittedName>
        <fullName evidence="3">Helix-turn-helix transcriptional regulator</fullName>
    </submittedName>
</protein>
<dbReference type="Gene3D" id="1.10.260.40">
    <property type="entry name" value="lambda repressor-like DNA-binding domains"/>
    <property type="match status" value="1"/>
</dbReference>
<dbReference type="OrthoDB" id="4990661at2"/>
<dbReference type="GO" id="GO:0003700">
    <property type="term" value="F:DNA-binding transcription factor activity"/>
    <property type="evidence" value="ECO:0007669"/>
    <property type="project" value="TreeGrafter"/>
</dbReference>
<dbReference type="SUPFAM" id="SSF47413">
    <property type="entry name" value="lambda repressor-like DNA-binding domains"/>
    <property type="match status" value="1"/>
</dbReference>
<dbReference type="Pfam" id="PF01381">
    <property type="entry name" value="HTH_3"/>
    <property type="match status" value="1"/>
</dbReference>
<feature type="domain" description="HTH cro/C1-type" evidence="2">
    <location>
        <begin position="16"/>
        <end position="70"/>
    </location>
</feature>
<dbReference type="EMBL" id="WBKA01000008">
    <property type="protein sequence ID" value="KAB1631215.1"/>
    <property type="molecule type" value="Genomic_DNA"/>
</dbReference>
<keyword evidence="4" id="KW-1185">Reference proteome</keyword>
<dbReference type="PANTHER" id="PTHR46797:SF1">
    <property type="entry name" value="METHYLPHOSPHONATE SYNTHASE"/>
    <property type="match status" value="1"/>
</dbReference>
<dbReference type="SMART" id="SM00530">
    <property type="entry name" value="HTH_XRE"/>
    <property type="match status" value="1"/>
</dbReference>
<reference evidence="3 4" key="1">
    <citation type="submission" date="2019-09" db="EMBL/GenBank/DDBJ databases">
        <title>Phylogeny of genus Pseudoclavibacter and closely related genus.</title>
        <authorList>
            <person name="Li Y."/>
        </authorList>
    </citation>
    <scope>NUCLEOTIDE SEQUENCE [LARGE SCALE GENOMIC DNA]</scope>
    <source>
        <strain evidence="3 4">JCM 16921</strain>
    </source>
</reference>
<gene>
    <name evidence="3" type="ORF">F8O02_08390</name>
</gene>
<dbReference type="PROSITE" id="PS50943">
    <property type="entry name" value="HTH_CROC1"/>
    <property type="match status" value="1"/>
</dbReference>
<accession>A0A7C8BP18</accession>
<evidence type="ECO:0000313" key="3">
    <source>
        <dbReference type="EMBL" id="KAB1631215.1"/>
    </source>
</evidence>